<dbReference type="AlphaFoldDB" id="A0A2A6JG47"/>
<evidence type="ECO:0000313" key="1">
    <source>
        <dbReference type="EMBL" id="PDT05343.1"/>
    </source>
</evidence>
<dbReference type="EMBL" id="NWSV01000003">
    <property type="protein sequence ID" value="PDT05343.1"/>
    <property type="molecule type" value="Genomic_DNA"/>
</dbReference>
<name>A0A2A6JG47_9HYPH</name>
<organism evidence="1 2">
    <name type="scientific">Rhizobium chutanense</name>
    <dbReference type="NCBI Taxonomy" id="2035448"/>
    <lineage>
        <taxon>Bacteria</taxon>
        <taxon>Pseudomonadati</taxon>
        <taxon>Pseudomonadota</taxon>
        <taxon>Alphaproteobacteria</taxon>
        <taxon>Hyphomicrobiales</taxon>
        <taxon>Rhizobiaceae</taxon>
        <taxon>Rhizobium/Agrobacterium group</taxon>
        <taxon>Rhizobium</taxon>
    </lineage>
</organism>
<protein>
    <submittedName>
        <fullName evidence="1">Uncharacterized protein</fullName>
    </submittedName>
</protein>
<dbReference type="Proteomes" id="UP000220768">
    <property type="component" value="Unassembled WGS sequence"/>
</dbReference>
<sequence length="59" mass="6901">METSMAIVVALADRLPRAPRRPDKEPREAKILWFTGVRYERLVESPKRRRASAPRVNKK</sequence>
<comment type="caution">
    <text evidence="1">The sequence shown here is derived from an EMBL/GenBank/DDBJ whole genome shotgun (WGS) entry which is preliminary data.</text>
</comment>
<proteinExistence type="predicted"/>
<reference evidence="1 2" key="1">
    <citation type="submission" date="2017-09" db="EMBL/GenBank/DDBJ databases">
        <title>Comparative genomics of rhizobia isolated from Phaseolus vulgaris in China.</title>
        <authorList>
            <person name="Tong W."/>
        </authorList>
    </citation>
    <scope>NUCLEOTIDE SEQUENCE [LARGE SCALE GENOMIC DNA]</scope>
    <source>
        <strain evidence="1 2">C5</strain>
    </source>
</reference>
<keyword evidence="2" id="KW-1185">Reference proteome</keyword>
<evidence type="ECO:0000313" key="2">
    <source>
        <dbReference type="Proteomes" id="UP000220768"/>
    </source>
</evidence>
<accession>A0A2A6JG47</accession>
<gene>
    <name evidence="1" type="ORF">CO666_06940</name>
</gene>